<evidence type="ECO:0000256" key="1">
    <source>
        <dbReference type="SAM" id="MobiDB-lite"/>
    </source>
</evidence>
<evidence type="ECO:0000313" key="2">
    <source>
        <dbReference type="EMBL" id="KAK9537101.1"/>
    </source>
</evidence>
<feature type="region of interest" description="Disordered" evidence="1">
    <location>
        <begin position="62"/>
        <end position="89"/>
    </location>
</feature>
<dbReference type="EMBL" id="JBCEZU010000040">
    <property type="protein sequence ID" value="KAK9537101.1"/>
    <property type="molecule type" value="Genomic_DNA"/>
</dbReference>
<dbReference type="EMBL" id="JBCEZU010000011">
    <property type="protein sequence ID" value="KAK9541013.1"/>
    <property type="molecule type" value="Genomic_DNA"/>
</dbReference>
<organism evidence="3 4">
    <name type="scientific">Zoarces viviparus</name>
    <name type="common">Viviparous eelpout</name>
    <name type="synonym">Blennius viviparus</name>
    <dbReference type="NCBI Taxonomy" id="48416"/>
    <lineage>
        <taxon>Eukaryota</taxon>
        <taxon>Metazoa</taxon>
        <taxon>Chordata</taxon>
        <taxon>Craniata</taxon>
        <taxon>Vertebrata</taxon>
        <taxon>Euteleostomi</taxon>
        <taxon>Actinopterygii</taxon>
        <taxon>Neopterygii</taxon>
        <taxon>Teleostei</taxon>
        <taxon>Neoteleostei</taxon>
        <taxon>Acanthomorphata</taxon>
        <taxon>Eupercaria</taxon>
        <taxon>Perciformes</taxon>
        <taxon>Cottioidei</taxon>
        <taxon>Zoarcales</taxon>
        <taxon>Zoarcidae</taxon>
        <taxon>Zoarcinae</taxon>
        <taxon>Zoarces</taxon>
    </lineage>
</organism>
<dbReference type="AlphaFoldDB" id="A0AAW1G2X2"/>
<comment type="caution">
    <text evidence="3">The sequence shown here is derived from an EMBL/GenBank/DDBJ whole genome shotgun (WGS) entry which is preliminary data.</text>
</comment>
<dbReference type="Proteomes" id="UP001488805">
    <property type="component" value="Unassembled WGS sequence"/>
</dbReference>
<keyword evidence="4" id="KW-1185">Reference proteome</keyword>
<accession>A0AAW1G2X2</accession>
<evidence type="ECO:0000313" key="3">
    <source>
        <dbReference type="EMBL" id="KAK9541013.1"/>
    </source>
</evidence>
<sequence length="89" mass="10125">MRCISVPHCPVSKQQCLKDAGAGETRGVGAEEEARGKIRIIKRSDFKMEEVETENRAEHVKAAGSEGFLKRKDKMRGNKLQVQQRDERR</sequence>
<gene>
    <name evidence="3" type="ORF">VZT92_002125</name>
    <name evidence="2" type="ORF">VZT92_005762</name>
</gene>
<protein>
    <submittedName>
        <fullName evidence="3">Uncharacterized protein</fullName>
    </submittedName>
</protein>
<reference evidence="3 4" key="1">
    <citation type="journal article" date="2024" name="Genome Biol. Evol.">
        <title>Chromosome-level genome assembly of the viviparous eelpout Zoarces viviparus.</title>
        <authorList>
            <person name="Fuhrmann N."/>
            <person name="Brasseur M.V."/>
            <person name="Bakowski C.E."/>
            <person name="Podsiadlowski L."/>
            <person name="Prost S."/>
            <person name="Krehenwinkel H."/>
            <person name="Mayer C."/>
        </authorList>
    </citation>
    <scope>NUCLEOTIDE SEQUENCE [LARGE SCALE GENOMIC DNA]</scope>
    <source>
        <strain evidence="3">NO-MEL_2022_Ind0_liver</strain>
    </source>
</reference>
<proteinExistence type="predicted"/>
<name>A0AAW1G2X2_ZOAVI</name>
<evidence type="ECO:0000313" key="4">
    <source>
        <dbReference type="Proteomes" id="UP001488805"/>
    </source>
</evidence>